<dbReference type="STRING" id="1117707.VQ7734_00808"/>
<organism evidence="1 2">
    <name type="scientific">Vibrio quintilis</name>
    <dbReference type="NCBI Taxonomy" id="1117707"/>
    <lineage>
        <taxon>Bacteria</taxon>
        <taxon>Pseudomonadati</taxon>
        <taxon>Pseudomonadota</taxon>
        <taxon>Gammaproteobacteria</taxon>
        <taxon>Vibrionales</taxon>
        <taxon>Vibrionaceae</taxon>
        <taxon>Vibrio</taxon>
    </lineage>
</organism>
<evidence type="ECO:0000313" key="1">
    <source>
        <dbReference type="EMBL" id="SHO55089.1"/>
    </source>
</evidence>
<dbReference type="EMBL" id="FRFG01000011">
    <property type="protein sequence ID" value="SHO55089.1"/>
    <property type="molecule type" value="Genomic_DNA"/>
</dbReference>
<reference evidence="2" key="1">
    <citation type="submission" date="2016-12" db="EMBL/GenBank/DDBJ databases">
        <authorList>
            <person name="Rodrigo-Torres L."/>
            <person name="Arahal R.D."/>
            <person name="Lucena T."/>
        </authorList>
    </citation>
    <scope>NUCLEOTIDE SEQUENCE [LARGE SCALE GENOMIC DNA]</scope>
</reference>
<name>A0A1M7YR37_9VIBR</name>
<sequence length="316" mass="34803">MKRDNLTRGALLCSLICLSGFSDMYHVTASFTYASMALRNDAELHSGRIHPKSQPSPGWTQGAAIVQGIPRGDSAPAYWASDITDPALTTSAPWHAITLWVTIFEQQDNLVKHVRVKMKEGDIWLLRSTDGSNDPATARWENITPAHQAISWAAYYSSDMKQFIADTPYRIAADNLREYQLHPQGFPVHGGTDIISFDADNILAAFVRVKAWLVPENDEEPASIRNAKILISVGADYYPSADLSVAEGSFADANYLPGVGGSRFQYLSLTPTWFYMGTVAPDDLSIVDKSSPFYQSGGKTYLTKAEWMANPPPVGY</sequence>
<accession>A0A1M7YR37</accession>
<proteinExistence type="predicted"/>
<dbReference type="AlphaFoldDB" id="A0A1M7YR37"/>
<gene>
    <name evidence="1" type="ORF">VQ7734_00808</name>
</gene>
<evidence type="ECO:0000313" key="2">
    <source>
        <dbReference type="Proteomes" id="UP000184600"/>
    </source>
</evidence>
<keyword evidence="2" id="KW-1185">Reference proteome</keyword>
<dbReference type="Proteomes" id="UP000184600">
    <property type="component" value="Unassembled WGS sequence"/>
</dbReference>
<protein>
    <submittedName>
        <fullName evidence="1">Uncharacterized protein</fullName>
    </submittedName>
</protein>